<name>A0A6J4RDY6_9ACTN</name>
<reference evidence="2" key="1">
    <citation type="submission" date="2020-02" db="EMBL/GenBank/DDBJ databases">
        <authorList>
            <person name="Meier V. D."/>
        </authorList>
    </citation>
    <scope>NUCLEOTIDE SEQUENCE</scope>
    <source>
        <strain evidence="2">AVDCRST_MAG12</strain>
    </source>
</reference>
<dbReference type="EMBL" id="CADCVK010000137">
    <property type="protein sequence ID" value="CAA9471379.1"/>
    <property type="molecule type" value="Genomic_DNA"/>
</dbReference>
<sequence length="87" mass="10354">MDRGQEQERDQDRVRAGRERRMAMADDVRKLEAVRERLVAVEEVAQTYPEGHYMRVRLESLRLNKVVEDLDEDLRDLYDRSAHPRGT</sequence>
<proteinExistence type="predicted"/>
<evidence type="ECO:0000256" key="1">
    <source>
        <dbReference type="SAM" id="MobiDB-lite"/>
    </source>
</evidence>
<protein>
    <submittedName>
        <fullName evidence="2">Uncharacterized protein</fullName>
    </submittedName>
</protein>
<gene>
    <name evidence="2" type="ORF">AVDCRST_MAG12-806</name>
</gene>
<dbReference type="AlphaFoldDB" id="A0A6J4RDY6"/>
<feature type="region of interest" description="Disordered" evidence="1">
    <location>
        <begin position="1"/>
        <end position="20"/>
    </location>
</feature>
<organism evidence="2">
    <name type="scientific">uncultured Rubrobacteraceae bacterium</name>
    <dbReference type="NCBI Taxonomy" id="349277"/>
    <lineage>
        <taxon>Bacteria</taxon>
        <taxon>Bacillati</taxon>
        <taxon>Actinomycetota</taxon>
        <taxon>Rubrobacteria</taxon>
        <taxon>Rubrobacterales</taxon>
        <taxon>Rubrobacteraceae</taxon>
        <taxon>environmental samples</taxon>
    </lineage>
</organism>
<evidence type="ECO:0000313" key="2">
    <source>
        <dbReference type="EMBL" id="CAA9471379.1"/>
    </source>
</evidence>
<accession>A0A6J4RDY6</accession>